<protein>
    <submittedName>
        <fullName evidence="1">Lytic transglycosylase domain-containing protein</fullName>
    </submittedName>
</protein>
<dbReference type="RefSeq" id="WP_139075692.1">
    <property type="nucleotide sequence ID" value="NZ_VDFU01000004.1"/>
</dbReference>
<name>A0A5C4MZ86_9RHOB</name>
<evidence type="ECO:0000313" key="2">
    <source>
        <dbReference type="Proteomes" id="UP000305887"/>
    </source>
</evidence>
<dbReference type="AlphaFoldDB" id="A0A5C4MZ86"/>
<dbReference type="Proteomes" id="UP000305887">
    <property type="component" value="Unassembled WGS sequence"/>
</dbReference>
<comment type="caution">
    <text evidence="1">The sequence shown here is derived from an EMBL/GenBank/DDBJ whole genome shotgun (WGS) entry which is preliminary data.</text>
</comment>
<evidence type="ECO:0000313" key="1">
    <source>
        <dbReference type="EMBL" id="TNC51573.1"/>
    </source>
</evidence>
<reference evidence="1 2" key="1">
    <citation type="submission" date="2019-06" db="EMBL/GenBank/DDBJ databases">
        <title>YIM 131921 draft genome.</title>
        <authorList>
            <person name="Jiang L."/>
        </authorList>
    </citation>
    <scope>NUCLEOTIDE SEQUENCE [LARGE SCALE GENOMIC DNA]</scope>
    <source>
        <strain evidence="1 2">YIM 131921</strain>
    </source>
</reference>
<dbReference type="SUPFAM" id="SSF53955">
    <property type="entry name" value="Lysozyme-like"/>
    <property type="match status" value="1"/>
</dbReference>
<accession>A0A5C4MZ86</accession>
<dbReference type="InterPro" id="IPR023346">
    <property type="entry name" value="Lysozyme-like_dom_sf"/>
</dbReference>
<proteinExistence type="predicted"/>
<sequence>MLAASPALADDSDLCLLAAQDAGQSSGVPLSVLLAVSLTETGRGDGDSVRPWPWTVAIEGERQWFDTRDQALAFAEARHGQGIQNFELGCFQINFSEHHESFVSIDQMLDPLANASYAAGLLNTLHQEGQGWSEAADAFHPRPADLADQSRAMFEAHQATAVASGADEGRFSGPLALTGTLLSPDGGDADGMPRSNTYPLLQTTGGMSRLGSLVLLGDG</sequence>
<dbReference type="EMBL" id="VDFU01000004">
    <property type="protein sequence ID" value="TNC51573.1"/>
    <property type="molecule type" value="Genomic_DNA"/>
</dbReference>
<gene>
    <name evidence="1" type="ORF">FHG66_05265</name>
</gene>
<keyword evidence="2" id="KW-1185">Reference proteome</keyword>
<dbReference type="OrthoDB" id="5945995at2"/>
<organism evidence="1 2">
    <name type="scientific">Rubellimicrobium rubrum</name>
    <dbReference type="NCBI Taxonomy" id="2585369"/>
    <lineage>
        <taxon>Bacteria</taxon>
        <taxon>Pseudomonadati</taxon>
        <taxon>Pseudomonadota</taxon>
        <taxon>Alphaproteobacteria</taxon>
        <taxon>Rhodobacterales</taxon>
        <taxon>Roseobacteraceae</taxon>
        <taxon>Rubellimicrobium</taxon>
    </lineage>
</organism>